<dbReference type="InterPro" id="IPR050218">
    <property type="entry name" value="LptD"/>
</dbReference>
<feature type="compositionally biased region" description="Polar residues" evidence="1">
    <location>
        <begin position="1"/>
        <end position="12"/>
    </location>
</feature>
<evidence type="ECO:0000256" key="1">
    <source>
        <dbReference type="SAM" id="MobiDB-lite"/>
    </source>
</evidence>
<feature type="domain" description="LPS-assembly protein LptD central" evidence="2">
    <location>
        <begin position="200"/>
        <end position="668"/>
    </location>
</feature>
<gene>
    <name evidence="3" type="ORF">GCM10023093_14710</name>
</gene>
<dbReference type="EMBL" id="BAABFA010000010">
    <property type="protein sequence ID" value="GAA4464418.1"/>
    <property type="molecule type" value="Genomic_DNA"/>
</dbReference>
<dbReference type="Proteomes" id="UP001500067">
    <property type="component" value="Unassembled WGS sequence"/>
</dbReference>
<dbReference type="Pfam" id="PF19838">
    <property type="entry name" value="LptD_2"/>
    <property type="match status" value="1"/>
</dbReference>
<sequence>MADTTSTGNDTIKMNKGVPMGDSLRADTATADTSKTAAMERELGIRISKDALPAVVKTVSRDSAVLDMEHDVFYLYGKAQVNYEDLQLNAGEVSYTQASNIVTAAPSAAERDTAKERPSFKQGSERFTYDSMQYNFRSKRAIVRNAATQYGEGFIHSEQVKRNPDQTIYGWHSVYTTCALDTPHFGIRARKQKIIPGRVVVSGSANLEIEGVPTPLYLPFGIFPSSQKQRSGFILPTYTMEQARGFGLLNGGYYFYVNDKVDAYAQTNIYAKGSYAIAATSNYNNLYHYRGAFRLSYAYNKTGEDFEPNASVTKDFMVNWQHTSDEKSVPGQTFNASVQAGTSSFYANNSYDPNQVLRNQYQSNITYSKNWQNRPFGLTISALHNQNTGTKEISVTLPAMNFFVNQFNLFQNKNAVGDHWYDKITASYSADVRNQTTFYDSTFNLATLALSSFQNGIRHSIPVSASYTVARYVNMSFSVNYNEYWYSNRLIRGFNDATMRIDSTRSTGFFAARDFNAGVNFSTRIYGMKMFRHGALRGIRHVLTPNAGFTYRPDFADAPFNYYYDARLDTSQRRDILSPYQGSVVGLPPVGKAASVGFGLNNNLQIKVRSAKDTASGYKNVTLIDGLSVAGAYNAAADSFRWSDLGVNFRTNVLDKVNISAAAVYSPYAIDKGTGRILQTTNLEQGTGIGRFRTANMSLGTNFHSKPKGGANSPTNSQEYARVMRNAGYMEYVDFNIPWSFNINYTLSADSRYSPYSYDDTVTISHSFTFNSELRITERWKLAISSGYNFDLKELTLTSIDLYRDLHCWQMHFFAFPFGPRKSFNFTLNVKSTVLQDLKLVRRRDFRDLPN</sequence>
<accession>A0ABP8NFB8</accession>
<name>A0ABP8NFB8_9BACT</name>
<dbReference type="InterPro" id="IPR045659">
    <property type="entry name" value="LptD_2"/>
</dbReference>
<dbReference type="RefSeq" id="WP_345080868.1">
    <property type="nucleotide sequence ID" value="NZ_BAABFA010000010.1"/>
</dbReference>
<reference evidence="4" key="1">
    <citation type="journal article" date="2019" name="Int. J. Syst. Evol. Microbiol.">
        <title>The Global Catalogue of Microorganisms (GCM) 10K type strain sequencing project: providing services to taxonomists for standard genome sequencing and annotation.</title>
        <authorList>
            <consortium name="The Broad Institute Genomics Platform"/>
            <consortium name="The Broad Institute Genome Sequencing Center for Infectious Disease"/>
            <person name="Wu L."/>
            <person name="Ma J."/>
        </authorList>
    </citation>
    <scope>NUCLEOTIDE SEQUENCE [LARGE SCALE GENOMIC DNA]</scope>
    <source>
        <strain evidence="4">JCM 32105</strain>
    </source>
</reference>
<evidence type="ECO:0000313" key="4">
    <source>
        <dbReference type="Proteomes" id="UP001500067"/>
    </source>
</evidence>
<evidence type="ECO:0000259" key="2">
    <source>
        <dbReference type="Pfam" id="PF19838"/>
    </source>
</evidence>
<protein>
    <submittedName>
        <fullName evidence="3">LPS assembly protein LptD</fullName>
    </submittedName>
</protein>
<feature type="region of interest" description="Disordered" evidence="1">
    <location>
        <begin position="1"/>
        <end position="24"/>
    </location>
</feature>
<dbReference type="PANTHER" id="PTHR30189">
    <property type="entry name" value="LPS-ASSEMBLY PROTEIN"/>
    <property type="match status" value="1"/>
</dbReference>
<dbReference type="PANTHER" id="PTHR30189:SF1">
    <property type="entry name" value="LPS-ASSEMBLY PROTEIN LPTD"/>
    <property type="match status" value="1"/>
</dbReference>
<keyword evidence="4" id="KW-1185">Reference proteome</keyword>
<evidence type="ECO:0000313" key="3">
    <source>
        <dbReference type="EMBL" id="GAA4464418.1"/>
    </source>
</evidence>
<organism evidence="3 4">
    <name type="scientific">Nemorincola caseinilytica</name>
    <dbReference type="NCBI Taxonomy" id="2054315"/>
    <lineage>
        <taxon>Bacteria</taxon>
        <taxon>Pseudomonadati</taxon>
        <taxon>Bacteroidota</taxon>
        <taxon>Chitinophagia</taxon>
        <taxon>Chitinophagales</taxon>
        <taxon>Chitinophagaceae</taxon>
        <taxon>Nemorincola</taxon>
    </lineage>
</organism>
<comment type="caution">
    <text evidence="3">The sequence shown here is derived from an EMBL/GenBank/DDBJ whole genome shotgun (WGS) entry which is preliminary data.</text>
</comment>
<proteinExistence type="predicted"/>